<evidence type="ECO:0000313" key="7">
    <source>
        <dbReference type="EMBL" id="KAF8777798.1"/>
    </source>
</evidence>
<dbReference type="PANTHER" id="PTHR12050">
    <property type="entry name" value="LEPTIN RECEPTOR-RELATED"/>
    <property type="match status" value="1"/>
</dbReference>
<dbReference type="GO" id="GO:0016020">
    <property type="term" value="C:membrane"/>
    <property type="evidence" value="ECO:0007669"/>
    <property type="project" value="UniProtKB-SubCell"/>
</dbReference>
<dbReference type="PANTHER" id="PTHR12050:SF0">
    <property type="entry name" value="RH04491P"/>
    <property type="match status" value="1"/>
</dbReference>
<dbReference type="GO" id="GO:0005768">
    <property type="term" value="C:endosome"/>
    <property type="evidence" value="ECO:0007669"/>
    <property type="project" value="TreeGrafter"/>
</dbReference>
<feature type="transmembrane region" description="Helical" evidence="6">
    <location>
        <begin position="182"/>
        <end position="201"/>
    </location>
</feature>
<accession>A0A8T0EQN5</accession>
<keyword evidence="4 6" id="KW-1133">Transmembrane helix</keyword>
<protein>
    <submittedName>
        <fullName evidence="7">Leptin receptor gene-related protein like</fullName>
    </submittedName>
</protein>
<name>A0A8T0EQN5_ARGBR</name>
<evidence type="ECO:0000256" key="2">
    <source>
        <dbReference type="ARBA" id="ARBA00005645"/>
    </source>
</evidence>
<keyword evidence="7" id="KW-0675">Receptor</keyword>
<sequence>MLKSLGTISSKLIKNWIPPVSGILSKSSNFSTWKLITPVVSQLHINMQPSCSTQNSSARSLLAVNNLNANPTRNVTNYSLKTGKKKSVNAVLASILKFFFSFSNLLVSSTSALLDINYLALVALAFSGSVGMTLLVLGCALPQYNNWYPFFVIIFYLLSPIPTLISRRYRDDMATSSACHELALFFTTGIIISAFGLPIILAEAPTAAPVITWGACGLVLAGNVVVFLTILGFFVAFDNDDVDYSMW</sequence>
<proteinExistence type="inferred from homology"/>
<gene>
    <name evidence="7" type="ORF">HNY73_014603</name>
</gene>
<feature type="transmembrane region" description="Helical" evidence="6">
    <location>
        <begin position="118"/>
        <end position="140"/>
    </location>
</feature>
<reference evidence="7" key="1">
    <citation type="journal article" date="2020" name="bioRxiv">
        <title>Chromosome-level reference genome of the European wasp spider Argiope bruennichi: a resource for studies on range expansion and evolutionary adaptation.</title>
        <authorList>
            <person name="Sheffer M.M."/>
            <person name="Hoppe A."/>
            <person name="Krehenwinkel H."/>
            <person name="Uhl G."/>
            <person name="Kuss A.W."/>
            <person name="Jensen L."/>
            <person name="Jensen C."/>
            <person name="Gillespie R.G."/>
            <person name="Hoff K.J."/>
            <person name="Prost S."/>
        </authorList>
    </citation>
    <scope>NUCLEOTIDE SEQUENCE</scope>
</reference>
<organism evidence="7 8">
    <name type="scientific">Argiope bruennichi</name>
    <name type="common">Wasp spider</name>
    <name type="synonym">Aranea bruennichi</name>
    <dbReference type="NCBI Taxonomy" id="94029"/>
    <lineage>
        <taxon>Eukaryota</taxon>
        <taxon>Metazoa</taxon>
        <taxon>Ecdysozoa</taxon>
        <taxon>Arthropoda</taxon>
        <taxon>Chelicerata</taxon>
        <taxon>Arachnida</taxon>
        <taxon>Araneae</taxon>
        <taxon>Araneomorphae</taxon>
        <taxon>Entelegynae</taxon>
        <taxon>Araneoidea</taxon>
        <taxon>Araneidae</taxon>
        <taxon>Argiope</taxon>
    </lineage>
</organism>
<evidence type="ECO:0000256" key="3">
    <source>
        <dbReference type="ARBA" id="ARBA00022692"/>
    </source>
</evidence>
<evidence type="ECO:0000256" key="1">
    <source>
        <dbReference type="ARBA" id="ARBA00004141"/>
    </source>
</evidence>
<dbReference type="EMBL" id="JABXBU010002072">
    <property type="protein sequence ID" value="KAF8777798.1"/>
    <property type="molecule type" value="Genomic_DNA"/>
</dbReference>
<dbReference type="GO" id="GO:0032511">
    <property type="term" value="P:late endosome to vacuole transport via multivesicular body sorting pathway"/>
    <property type="evidence" value="ECO:0007669"/>
    <property type="project" value="TreeGrafter"/>
</dbReference>
<dbReference type="AlphaFoldDB" id="A0A8T0EQN5"/>
<feature type="transmembrane region" description="Helical" evidence="6">
    <location>
        <begin position="213"/>
        <end position="237"/>
    </location>
</feature>
<reference evidence="7" key="2">
    <citation type="submission" date="2020-06" db="EMBL/GenBank/DDBJ databases">
        <authorList>
            <person name="Sheffer M."/>
        </authorList>
    </citation>
    <scope>NUCLEOTIDE SEQUENCE</scope>
</reference>
<dbReference type="Proteomes" id="UP000807504">
    <property type="component" value="Unassembled WGS sequence"/>
</dbReference>
<keyword evidence="3 6" id="KW-0812">Transmembrane</keyword>
<feature type="transmembrane region" description="Helical" evidence="6">
    <location>
        <begin position="147"/>
        <end position="166"/>
    </location>
</feature>
<keyword evidence="8" id="KW-1185">Reference proteome</keyword>
<comment type="subcellular location">
    <subcellularLocation>
        <location evidence="1">Membrane</location>
        <topology evidence="1">Multi-pass membrane protein</topology>
    </subcellularLocation>
</comment>
<evidence type="ECO:0000256" key="4">
    <source>
        <dbReference type="ARBA" id="ARBA00022989"/>
    </source>
</evidence>
<comment type="caution">
    <text evidence="7">The sequence shown here is derived from an EMBL/GenBank/DDBJ whole genome shotgun (WGS) entry which is preliminary data.</text>
</comment>
<comment type="similarity">
    <text evidence="2">Belongs to the OB-RGRP/VPS55 family.</text>
</comment>
<feature type="transmembrane region" description="Helical" evidence="6">
    <location>
        <begin position="88"/>
        <end position="106"/>
    </location>
</feature>
<evidence type="ECO:0000256" key="5">
    <source>
        <dbReference type="ARBA" id="ARBA00023136"/>
    </source>
</evidence>
<keyword evidence="5 6" id="KW-0472">Membrane</keyword>
<dbReference type="InterPro" id="IPR007262">
    <property type="entry name" value="Vps55/LEPROT"/>
</dbReference>
<evidence type="ECO:0000256" key="6">
    <source>
        <dbReference type="SAM" id="Phobius"/>
    </source>
</evidence>
<evidence type="ECO:0000313" key="8">
    <source>
        <dbReference type="Proteomes" id="UP000807504"/>
    </source>
</evidence>
<dbReference type="Pfam" id="PF04133">
    <property type="entry name" value="Vps55"/>
    <property type="match status" value="1"/>
</dbReference>